<dbReference type="Proteomes" id="UP000736373">
    <property type="component" value="Unassembled WGS sequence"/>
</dbReference>
<protein>
    <submittedName>
        <fullName evidence="8">TetR/AcrR family transcriptional regulator</fullName>
    </submittedName>
</protein>
<dbReference type="Gene3D" id="1.10.10.60">
    <property type="entry name" value="Homeodomain-like"/>
    <property type="match status" value="1"/>
</dbReference>
<organism evidence="8 9">
    <name type="scientific">Paraburkholderia podalyriae</name>
    <dbReference type="NCBI Taxonomy" id="1938811"/>
    <lineage>
        <taxon>Bacteria</taxon>
        <taxon>Pseudomonadati</taxon>
        <taxon>Pseudomonadota</taxon>
        <taxon>Betaproteobacteria</taxon>
        <taxon>Burkholderiales</taxon>
        <taxon>Burkholderiaceae</taxon>
        <taxon>Paraburkholderia</taxon>
    </lineage>
</organism>
<dbReference type="InterPro" id="IPR009057">
    <property type="entry name" value="Homeodomain-like_sf"/>
</dbReference>
<evidence type="ECO:0000313" key="9">
    <source>
        <dbReference type="Proteomes" id="UP000736373"/>
    </source>
</evidence>
<evidence type="ECO:0000256" key="2">
    <source>
        <dbReference type="ARBA" id="ARBA00023015"/>
    </source>
</evidence>
<dbReference type="PANTHER" id="PTHR30055:SF146">
    <property type="entry name" value="HTH-TYPE TRANSCRIPTIONAL DUAL REGULATOR CECR"/>
    <property type="match status" value="1"/>
</dbReference>
<dbReference type="PROSITE" id="PS50977">
    <property type="entry name" value="HTH_TETR_2"/>
    <property type="match status" value="1"/>
</dbReference>
<dbReference type="EMBL" id="VZQQ01000138">
    <property type="protein sequence ID" value="MBC8752711.1"/>
    <property type="molecule type" value="Genomic_DNA"/>
</dbReference>
<feature type="region of interest" description="Disordered" evidence="6">
    <location>
        <begin position="1"/>
        <end position="32"/>
    </location>
</feature>
<dbReference type="InterPro" id="IPR050109">
    <property type="entry name" value="HTH-type_TetR-like_transc_reg"/>
</dbReference>
<dbReference type="Gene3D" id="1.10.357.10">
    <property type="entry name" value="Tetracycline Repressor, domain 2"/>
    <property type="match status" value="1"/>
</dbReference>
<sequence>MPNPKIAVPKKAGPVASASSSVRTGRPPGTLSGEVDERILDAAYQVFVERGLHGASIDEISRLARAGKPSIYARFATKEALFAAVGMRNAARVSAHFGNYGNTGATLEARLSNIGQEMLGQLLADEVIDFMRLSAAEARRVPELAHFGRGARERGAAAALEALRGATNAADIRRYPALGPGRIERTTRFFLDLIVGPLLVRALVGENLKVLRAQIEPHVKDSVAFFLAGCRTA</sequence>
<dbReference type="InterPro" id="IPR023772">
    <property type="entry name" value="DNA-bd_HTH_TetR-type_CS"/>
</dbReference>
<keyword evidence="2" id="KW-0805">Transcription regulation</keyword>
<proteinExistence type="predicted"/>
<dbReference type="SUPFAM" id="SSF46689">
    <property type="entry name" value="Homeodomain-like"/>
    <property type="match status" value="1"/>
</dbReference>
<keyword evidence="3 5" id="KW-0238">DNA-binding</keyword>
<keyword evidence="9" id="KW-1185">Reference proteome</keyword>
<reference evidence="8 9" key="1">
    <citation type="submission" date="2019-09" db="EMBL/GenBank/DDBJ databases">
        <title>Paraburkholderia podalyriae sp. nov., A South African Podalyria-associated rhizobium.</title>
        <authorList>
            <person name="Mavima L."/>
            <person name="Beukes C.W."/>
            <person name="Palmer M."/>
            <person name="De Meyer S.E."/>
            <person name="James E.K."/>
            <person name="Maluk M."/>
            <person name="Avontuur J.R."/>
            <person name="Chan W.Y."/>
            <person name="Venter S.N."/>
            <person name="Steenkamp E.T."/>
        </authorList>
    </citation>
    <scope>NUCLEOTIDE SEQUENCE [LARGE SCALE GENOMIC DNA]</scope>
    <source>
        <strain evidence="8 9">WC7.3b</strain>
    </source>
</reference>
<dbReference type="PROSITE" id="PS01081">
    <property type="entry name" value="HTH_TETR_1"/>
    <property type="match status" value="1"/>
</dbReference>
<dbReference type="PANTHER" id="PTHR30055">
    <property type="entry name" value="HTH-TYPE TRANSCRIPTIONAL REGULATOR RUTR"/>
    <property type="match status" value="1"/>
</dbReference>
<gene>
    <name evidence="8" type="ORF">F6X42_42075</name>
</gene>
<comment type="caution">
    <text evidence="8">The sequence shown here is derived from an EMBL/GenBank/DDBJ whole genome shotgun (WGS) entry which is preliminary data.</text>
</comment>
<dbReference type="Pfam" id="PF14246">
    <property type="entry name" value="TetR_C_7"/>
    <property type="match status" value="1"/>
</dbReference>
<evidence type="ECO:0000256" key="6">
    <source>
        <dbReference type="SAM" id="MobiDB-lite"/>
    </source>
</evidence>
<dbReference type="InterPro" id="IPR001647">
    <property type="entry name" value="HTH_TetR"/>
</dbReference>
<evidence type="ECO:0000313" key="8">
    <source>
        <dbReference type="EMBL" id="MBC8752711.1"/>
    </source>
</evidence>
<feature type="DNA-binding region" description="H-T-H motif" evidence="5">
    <location>
        <begin position="56"/>
        <end position="75"/>
    </location>
</feature>
<dbReference type="PRINTS" id="PR00455">
    <property type="entry name" value="HTHTETR"/>
</dbReference>
<evidence type="ECO:0000256" key="5">
    <source>
        <dbReference type="PROSITE-ProRule" id="PRU00335"/>
    </source>
</evidence>
<dbReference type="InterPro" id="IPR039536">
    <property type="entry name" value="TetR_C_Proteobacteria"/>
</dbReference>
<keyword evidence="4" id="KW-0804">Transcription</keyword>
<accession>A0ABR7Q2C7</accession>
<evidence type="ECO:0000256" key="4">
    <source>
        <dbReference type="ARBA" id="ARBA00023163"/>
    </source>
</evidence>
<dbReference type="Pfam" id="PF00440">
    <property type="entry name" value="TetR_N"/>
    <property type="match status" value="1"/>
</dbReference>
<keyword evidence="1" id="KW-0678">Repressor</keyword>
<evidence type="ECO:0000256" key="3">
    <source>
        <dbReference type="ARBA" id="ARBA00023125"/>
    </source>
</evidence>
<evidence type="ECO:0000256" key="1">
    <source>
        <dbReference type="ARBA" id="ARBA00022491"/>
    </source>
</evidence>
<evidence type="ECO:0000259" key="7">
    <source>
        <dbReference type="PROSITE" id="PS50977"/>
    </source>
</evidence>
<feature type="domain" description="HTH tetR-type" evidence="7">
    <location>
        <begin position="33"/>
        <end position="93"/>
    </location>
</feature>
<name>A0ABR7Q2C7_9BURK</name>